<dbReference type="PANTHER" id="PTHR42678">
    <property type="entry name" value="AMIDASE"/>
    <property type="match status" value="1"/>
</dbReference>
<proteinExistence type="predicted"/>
<reference evidence="2 3" key="1">
    <citation type="submission" date="2021-07" db="EMBL/GenBank/DDBJ databases">
        <title>The Aristolochia fimbriata genome: insights into angiosperm evolution, floral development and chemical biosynthesis.</title>
        <authorList>
            <person name="Jiao Y."/>
        </authorList>
    </citation>
    <scope>NUCLEOTIDE SEQUENCE [LARGE SCALE GENOMIC DNA]</scope>
    <source>
        <strain evidence="2">IBCAS-2021</strain>
        <tissue evidence="2">Leaf</tissue>
    </source>
</reference>
<sequence length="108" mass="11272">MSSRKLVEFYLNRIQALNPKLINAVIEVNPDALAQADAADKNRKGTSSSAGSLALLGSTVAGDAGVVEKLRKAGAIILGKASLSEWSAFRGFEVPQGWSARGGQGKES</sequence>
<dbReference type="EMBL" id="JAINDJ010000002">
    <property type="protein sequence ID" value="KAG9457332.1"/>
    <property type="molecule type" value="Genomic_DNA"/>
</dbReference>
<protein>
    <recommendedName>
        <fullName evidence="1">Amidase domain-containing protein</fullName>
    </recommendedName>
</protein>
<comment type="caution">
    <text evidence="2">The sequence shown here is derived from an EMBL/GenBank/DDBJ whole genome shotgun (WGS) entry which is preliminary data.</text>
</comment>
<dbReference type="InterPro" id="IPR023631">
    <property type="entry name" value="Amidase_dom"/>
</dbReference>
<evidence type="ECO:0000313" key="3">
    <source>
        <dbReference type="Proteomes" id="UP000825729"/>
    </source>
</evidence>
<dbReference type="InterPro" id="IPR036928">
    <property type="entry name" value="AS_sf"/>
</dbReference>
<organism evidence="2 3">
    <name type="scientific">Aristolochia fimbriata</name>
    <name type="common">White veined hardy Dutchman's pipe vine</name>
    <dbReference type="NCBI Taxonomy" id="158543"/>
    <lineage>
        <taxon>Eukaryota</taxon>
        <taxon>Viridiplantae</taxon>
        <taxon>Streptophyta</taxon>
        <taxon>Embryophyta</taxon>
        <taxon>Tracheophyta</taxon>
        <taxon>Spermatophyta</taxon>
        <taxon>Magnoliopsida</taxon>
        <taxon>Magnoliidae</taxon>
        <taxon>Piperales</taxon>
        <taxon>Aristolochiaceae</taxon>
        <taxon>Aristolochia</taxon>
    </lineage>
</organism>
<evidence type="ECO:0000313" key="2">
    <source>
        <dbReference type="EMBL" id="KAG9457332.1"/>
    </source>
</evidence>
<keyword evidence="3" id="KW-1185">Reference proteome</keyword>
<dbReference type="Gene3D" id="3.90.1300.10">
    <property type="entry name" value="Amidase signature (AS) domain"/>
    <property type="match status" value="1"/>
</dbReference>
<accession>A0AAV7FBA7</accession>
<dbReference type="PANTHER" id="PTHR42678:SF34">
    <property type="entry name" value="OS04G0183300 PROTEIN"/>
    <property type="match status" value="1"/>
</dbReference>
<gene>
    <name evidence="2" type="ORF">H6P81_001840</name>
</gene>
<evidence type="ECO:0000259" key="1">
    <source>
        <dbReference type="Pfam" id="PF01425"/>
    </source>
</evidence>
<dbReference type="AlphaFoldDB" id="A0AAV7FBA7"/>
<dbReference type="Proteomes" id="UP000825729">
    <property type="component" value="Unassembled WGS sequence"/>
</dbReference>
<dbReference type="Pfam" id="PF01425">
    <property type="entry name" value="Amidase"/>
    <property type="match status" value="1"/>
</dbReference>
<feature type="domain" description="Amidase" evidence="1">
    <location>
        <begin position="44"/>
        <end position="89"/>
    </location>
</feature>
<name>A0AAV7FBA7_ARIFI</name>
<dbReference type="SUPFAM" id="SSF75304">
    <property type="entry name" value="Amidase signature (AS) enzymes"/>
    <property type="match status" value="1"/>
</dbReference>